<evidence type="ECO:0000256" key="5">
    <source>
        <dbReference type="ARBA" id="ARBA00015611"/>
    </source>
</evidence>
<dbReference type="RefSeq" id="WP_168884383.1">
    <property type="nucleotide sequence ID" value="NZ_JABAIL010000007.1"/>
</dbReference>
<comment type="similarity">
    <text evidence="3">Belongs to the peptidase M1 family.</text>
</comment>
<evidence type="ECO:0000259" key="11">
    <source>
        <dbReference type="Pfam" id="PF01433"/>
    </source>
</evidence>
<comment type="cofactor">
    <cofactor evidence="2">
        <name>Zn(2+)</name>
        <dbReference type="ChEBI" id="CHEBI:29105"/>
    </cofactor>
</comment>
<dbReference type="GO" id="GO:0042277">
    <property type="term" value="F:peptide binding"/>
    <property type="evidence" value="ECO:0007669"/>
    <property type="project" value="TreeGrafter"/>
</dbReference>
<dbReference type="EC" id="3.4.11.2" evidence="4"/>
<dbReference type="InterPro" id="IPR042097">
    <property type="entry name" value="Aminopeptidase_N-like_N_sf"/>
</dbReference>
<dbReference type="GO" id="GO:0016285">
    <property type="term" value="F:alanyl aminopeptidase activity"/>
    <property type="evidence" value="ECO:0007669"/>
    <property type="project" value="UniProtKB-EC"/>
</dbReference>
<dbReference type="Gene3D" id="1.10.390.10">
    <property type="entry name" value="Neutral Protease Domain 2"/>
    <property type="match status" value="1"/>
</dbReference>
<comment type="caution">
    <text evidence="13">The sequence shown here is derived from an EMBL/GenBank/DDBJ whole genome shotgun (WGS) entry which is preliminary data.</text>
</comment>
<dbReference type="InterPro" id="IPR001930">
    <property type="entry name" value="Peptidase_M1"/>
</dbReference>
<evidence type="ECO:0000256" key="10">
    <source>
        <dbReference type="ARBA" id="ARBA00023049"/>
    </source>
</evidence>
<dbReference type="Pfam" id="PF01433">
    <property type="entry name" value="Peptidase_M1"/>
    <property type="match status" value="1"/>
</dbReference>
<evidence type="ECO:0000256" key="8">
    <source>
        <dbReference type="ARBA" id="ARBA00022801"/>
    </source>
</evidence>
<protein>
    <recommendedName>
        <fullName evidence="5">Aminopeptidase N</fullName>
        <ecNumber evidence="4">3.4.11.2</ecNumber>
    </recommendedName>
</protein>
<feature type="domain" description="Aminopeptidase N-like N-terminal" evidence="12">
    <location>
        <begin position="45"/>
        <end position="206"/>
    </location>
</feature>
<dbReference type="InterPro" id="IPR050344">
    <property type="entry name" value="Peptidase_M1_aminopeptidases"/>
</dbReference>
<dbReference type="SUPFAM" id="SSF63737">
    <property type="entry name" value="Leukotriene A4 hydrolase N-terminal domain"/>
    <property type="match status" value="1"/>
</dbReference>
<keyword evidence="7" id="KW-0479">Metal-binding</keyword>
<dbReference type="CDD" id="cd09602">
    <property type="entry name" value="M1_APN"/>
    <property type="match status" value="1"/>
</dbReference>
<dbReference type="GO" id="GO:0070006">
    <property type="term" value="F:metalloaminopeptidase activity"/>
    <property type="evidence" value="ECO:0007669"/>
    <property type="project" value="TreeGrafter"/>
</dbReference>
<evidence type="ECO:0000256" key="1">
    <source>
        <dbReference type="ARBA" id="ARBA00000098"/>
    </source>
</evidence>
<dbReference type="Pfam" id="PF17900">
    <property type="entry name" value="Peptidase_M1_N"/>
    <property type="match status" value="1"/>
</dbReference>
<evidence type="ECO:0000313" key="14">
    <source>
        <dbReference type="Proteomes" id="UP000585050"/>
    </source>
</evidence>
<dbReference type="GO" id="GO:0005615">
    <property type="term" value="C:extracellular space"/>
    <property type="evidence" value="ECO:0007669"/>
    <property type="project" value="TreeGrafter"/>
</dbReference>
<dbReference type="InterPro" id="IPR045357">
    <property type="entry name" value="Aminopeptidase_N-like_N"/>
</dbReference>
<dbReference type="GO" id="GO:0043171">
    <property type="term" value="P:peptide catabolic process"/>
    <property type="evidence" value="ECO:0007669"/>
    <property type="project" value="TreeGrafter"/>
</dbReference>
<keyword evidence="14" id="KW-1185">Reference proteome</keyword>
<dbReference type="Gene3D" id="2.60.40.1730">
    <property type="entry name" value="tricorn interacting facor f3 domain"/>
    <property type="match status" value="1"/>
</dbReference>
<dbReference type="PANTHER" id="PTHR11533">
    <property type="entry name" value="PROTEASE M1 ZINC METALLOPROTEASE"/>
    <property type="match status" value="1"/>
</dbReference>
<dbReference type="EMBL" id="JABAIL010000007">
    <property type="protein sequence ID" value="NLR93673.1"/>
    <property type="molecule type" value="Genomic_DNA"/>
</dbReference>
<evidence type="ECO:0000256" key="9">
    <source>
        <dbReference type="ARBA" id="ARBA00022833"/>
    </source>
</evidence>
<dbReference type="AlphaFoldDB" id="A0A7X8SNV2"/>
<evidence type="ECO:0000259" key="12">
    <source>
        <dbReference type="Pfam" id="PF17900"/>
    </source>
</evidence>
<dbReference type="Proteomes" id="UP000585050">
    <property type="component" value="Unassembled WGS sequence"/>
</dbReference>
<dbReference type="GO" id="GO:0006508">
    <property type="term" value="P:proteolysis"/>
    <property type="evidence" value="ECO:0007669"/>
    <property type="project" value="UniProtKB-KW"/>
</dbReference>
<gene>
    <name evidence="13" type="ORF">HGP29_20910</name>
</gene>
<accession>A0A7X8SNV2</accession>
<evidence type="ECO:0000256" key="4">
    <source>
        <dbReference type="ARBA" id="ARBA00012564"/>
    </source>
</evidence>
<evidence type="ECO:0000256" key="3">
    <source>
        <dbReference type="ARBA" id="ARBA00010136"/>
    </source>
</evidence>
<organism evidence="13 14">
    <name type="scientific">Flammeovirga agarivorans</name>
    <dbReference type="NCBI Taxonomy" id="2726742"/>
    <lineage>
        <taxon>Bacteria</taxon>
        <taxon>Pseudomonadati</taxon>
        <taxon>Bacteroidota</taxon>
        <taxon>Cytophagia</taxon>
        <taxon>Cytophagales</taxon>
        <taxon>Flammeovirgaceae</taxon>
        <taxon>Flammeovirga</taxon>
    </lineage>
</organism>
<comment type="catalytic activity">
    <reaction evidence="1">
        <text>Release of an N-terminal amino acid, Xaa-|-Yaa- from a peptide, amide or arylamide. Xaa is preferably Ala, but may be most amino acids including Pro (slow action). When a terminal hydrophobic residue is followed by a prolyl residue, the two may be released as an intact Xaa-Pro dipeptide.</text>
        <dbReference type="EC" id="3.4.11.2"/>
    </reaction>
</comment>
<keyword evidence="8" id="KW-0378">Hydrolase</keyword>
<proteinExistence type="inferred from homology"/>
<name>A0A7X8SNV2_9BACT</name>
<dbReference type="InterPro" id="IPR027268">
    <property type="entry name" value="Peptidase_M4/M1_CTD_sf"/>
</dbReference>
<sequence>MRKLLLLIFLSISIMGCKKELNLPQTNGVSLTLAQHRFENLSNIRYELHFVLPELKEEEIQATAYIEVDIKDADHPLLLDFATENNEITNLVVNNQQSDYRYKLEHIVIPSEKLTEGKNKISFHFTAGDQSLNRKENYMYTLLVPDRARTLFPCFDQPDLKATYLLSLDMPESWKAISAEYGKSTPSEDGRTLIVFGESQPMSTYLFSFVAGEFEEVVYNDGKQKFHMLHMESDEKINNNKKAIFDLHVNSIKWLEEYTGIPYPYHKLDFALIPPFQYGGMEHVGAIQYRASSLILDENAGPSEHLRRAQLIAHEVAHTWFGNLVTMKWFNDVWLKEVFANFIAAKAVEPNYPEINHDLQFYLSHQNRAYVVDRTAGSHPIQQQLDNLNLAGTLYGAIIYSKAPVVMAQLEKVVGPENMQKALQSYLSKYAFSNATFDQLIAEISTASGLELKEWADSWVKKEGMPLLQFSSQEDLLSIQYSVPNASQIIEVNKEDILLDQQKIQLNSKINGFPLDQSAKGYGYFELDEVLQEQVINSINTLSDTEAVVAYGTLFENFLHQKVDIEVYVQFLIEQIKVEDNLLLKNMLSSQLNEVYWYYLNDKERIVITNNEFDTFKKLMESVSKKEIKAFYFNILKLFAHTEKHQSFFSSYLTKKNTSPKLNDRNRIALLQKLRLEQLVTDEELVVCQSLIEASYYQDFLKYILPSSSQQQDQLDQFIEDMKKVENRGNEPWVEQALGYINHPLQAKLSLKHIPTILELLPEVQKTGDIFFPYNYLRSSIGKRTEKEVVKITNDYIQQHPEIDSKLKAKILQNLDPVIRRSK</sequence>
<keyword evidence="9" id="KW-0862">Zinc</keyword>
<dbReference type="GO" id="GO:0005737">
    <property type="term" value="C:cytoplasm"/>
    <property type="evidence" value="ECO:0007669"/>
    <property type="project" value="TreeGrafter"/>
</dbReference>
<evidence type="ECO:0000256" key="6">
    <source>
        <dbReference type="ARBA" id="ARBA00022670"/>
    </source>
</evidence>
<dbReference type="PROSITE" id="PS51257">
    <property type="entry name" value="PROKAR_LIPOPROTEIN"/>
    <property type="match status" value="1"/>
</dbReference>
<dbReference type="SUPFAM" id="SSF55486">
    <property type="entry name" value="Metalloproteases ('zincins'), catalytic domain"/>
    <property type="match status" value="1"/>
</dbReference>
<evidence type="ECO:0000256" key="7">
    <source>
        <dbReference type="ARBA" id="ARBA00022723"/>
    </source>
</evidence>
<dbReference type="GO" id="GO:0008270">
    <property type="term" value="F:zinc ion binding"/>
    <property type="evidence" value="ECO:0007669"/>
    <property type="project" value="InterPro"/>
</dbReference>
<reference evidence="13 14" key="1">
    <citation type="submission" date="2020-04" db="EMBL/GenBank/DDBJ databases">
        <title>Flammeovirga sp. SR4, a novel species isolated from seawater.</title>
        <authorList>
            <person name="Wang X."/>
        </authorList>
    </citation>
    <scope>NUCLEOTIDE SEQUENCE [LARGE SCALE GENOMIC DNA]</scope>
    <source>
        <strain evidence="13 14">SR4</strain>
    </source>
</reference>
<dbReference type="GO" id="GO:0016020">
    <property type="term" value="C:membrane"/>
    <property type="evidence" value="ECO:0007669"/>
    <property type="project" value="TreeGrafter"/>
</dbReference>
<evidence type="ECO:0000256" key="2">
    <source>
        <dbReference type="ARBA" id="ARBA00001947"/>
    </source>
</evidence>
<evidence type="ECO:0000313" key="13">
    <source>
        <dbReference type="EMBL" id="NLR93673.1"/>
    </source>
</evidence>
<dbReference type="PANTHER" id="PTHR11533:SF299">
    <property type="entry name" value="AMINOPEPTIDASE"/>
    <property type="match status" value="1"/>
</dbReference>
<feature type="domain" description="Peptidase M1 membrane alanine aminopeptidase" evidence="11">
    <location>
        <begin position="246"/>
        <end position="459"/>
    </location>
</feature>
<keyword evidence="6" id="KW-0645">Protease</keyword>
<keyword evidence="10" id="KW-0482">Metalloprotease</keyword>
<dbReference type="InterPro" id="IPR014782">
    <property type="entry name" value="Peptidase_M1_dom"/>
</dbReference>
<dbReference type="PRINTS" id="PR00756">
    <property type="entry name" value="ALADIPTASE"/>
</dbReference>